<protein>
    <recommendedName>
        <fullName evidence="2">UBC core domain-containing protein</fullName>
    </recommendedName>
</protein>
<dbReference type="Proteomes" id="UP000322873">
    <property type="component" value="Unassembled WGS sequence"/>
</dbReference>
<dbReference type="CDD" id="cd00195">
    <property type="entry name" value="UBCc_UEV"/>
    <property type="match status" value="1"/>
</dbReference>
<comment type="caution">
    <text evidence="3">The sequence shown here is derived from an EMBL/GenBank/DDBJ whole genome shotgun (WGS) entry which is preliminary data.</text>
</comment>
<dbReference type="PANTHER" id="PTHR24067">
    <property type="entry name" value="UBIQUITIN-CONJUGATING ENZYME E2"/>
    <property type="match status" value="1"/>
</dbReference>
<dbReference type="InterPro" id="IPR050113">
    <property type="entry name" value="Ub_conjugating_enzyme"/>
</dbReference>
<keyword evidence="1" id="KW-0833">Ubl conjugation pathway</keyword>
<dbReference type="PROSITE" id="PS50127">
    <property type="entry name" value="UBC_2"/>
    <property type="match status" value="2"/>
</dbReference>
<feature type="domain" description="UBC core" evidence="2">
    <location>
        <begin position="4"/>
        <end position="164"/>
    </location>
</feature>
<reference evidence="3 4" key="1">
    <citation type="submission" date="2019-06" db="EMBL/GenBank/DDBJ databases">
        <title>Genome Sequence of the Brown Rot Fungal Pathogen Monilinia fructicola.</title>
        <authorList>
            <person name="De Miccolis Angelini R.M."/>
            <person name="Landi L."/>
            <person name="Abate D."/>
            <person name="Pollastro S."/>
            <person name="Romanazzi G."/>
            <person name="Faretra F."/>
        </authorList>
    </citation>
    <scope>NUCLEOTIDE SEQUENCE [LARGE SCALE GENOMIC DNA]</scope>
    <source>
        <strain evidence="3 4">Mfrc123</strain>
    </source>
</reference>
<accession>A0A5M9J7A9</accession>
<gene>
    <name evidence="3" type="ORF">EYC84_011602</name>
</gene>
<dbReference type="VEuPathDB" id="FungiDB:MFRU_013g02230"/>
<name>A0A5M9J7A9_MONFR</name>
<dbReference type="Pfam" id="PF00179">
    <property type="entry name" value="UQ_con"/>
    <property type="match status" value="2"/>
</dbReference>
<dbReference type="EMBL" id="VICG01000015">
    <property type="protein sequence ID" value="KAA8564707.1"/>
    <property type="molecule type" value="Genomic_DNA"/>
</dbReference>
<feature type="domain" description="UBC core" evidence="2">
    <location>
        <begin position="278"/>
        <end position="426"/>
    </location>
</feature>
<evidence type="ECO:0000313" key="4">
    <source>
        <dbReference type="Proteomes" id="UP000322873"/>
    </source>
</evidence>
<dbReference type="FunFam" id="3.10.110.10:FF:000126">
    <property type="entry name" value="Ubiquitin conjugating enzyme, putative"/>
    <property type="match status" value="1"/>
</dbReference>
<proteinExistence type="predicted"/>
<dbReference type="AlphaFoldDB" id="A0A5M9J7A9"/>
<dbReference type="InterPro" id="IPR016135">
    <property type="entry name" value="UBQ-conjugating_enzyme/RWD"/>
</dbReference>
<keyword evidence="4" id="KW-1185">Reference proteome</keyword>
<dbReference type="InterPro" id="IPR000608">
    <property type="entry name" value="UBC"/>
</dbReference>
<evidence type="ECO:0000313" key="3">
    <source>
        <dbReference type="EMBL" id="KAA8564707.1"/>
    </source>
</evidence>
<evidence type="ECO:0000259" key="2">
    <source>
        <dbReference type="PROSITE" id="PS50127"/>
    </source>
</evidence>
<dbReference type="SMART" id="SM00212">
    <property type="entry name" value="UBCc"/>
    <property type="match status" value="2"/>
</dbReference>
<dbReference type="Gene3D" id="3.10.110.10">
    <property type="entry name" value="Ubiquitin Conjugating Enzyme"/>
    <property type="match status" value="2"/>
</dbReference>
<organism evidence="3 4">
    <name type="scientific">Monilinia fructicola</name>
    <name type="common">Brown rot fungus</name>
    <name type="synonym">Ciboria fructicola</name>
    <dbReference type="NCBI Taxonomy" id="38448"/>
    <lineage>
        <taxon>Eukaryota</taxon>
        <taxon>Fungi</taxon>
        <taxon>Dikarya</taxon>
        <taxon>Ascomycota</taxon>
        <taxon>Pezizomycotina</taxon>
        <taxon>Leotiomycetes</taxon>
        <taxon>Helotiales</taxon>
        <taxon>Sclerotiniaceae</taxon>
        <taxon>Monilinia</taxon>
    </lineage>
</organism>
<evidence type="ECO:0000256" key="1">
    <source>
        <dbReference type="ARBA" id="ARBA00022786"/>
    </source>
</evidence>
<dbReference type="SUPFAM" id="SSF54495">
    <property type="entry name" value="UBC-like"/>
    <property type="match status" value="2"/>
</dbReference>
<dbReference type="CDD" id="cd23809">
    <property type="entry name" value="UBCc_UBE2Z"/>
    <property type="match status" value="1"/>
</dbReference>
<sequence>MSNHSIIRIAKELADIQKGSDLSLAVACRDIDVRKVQAIIIGPPDTPYEFGFFDFAIKFGKEYPAKAPNVIATTTNGGRCRFNPNIYAQGKVCLSILGTWRGERGEEWSSAQGLESILISIQSLMSSNPYENEPGFELAKDARDRRDQKDYIAKIRHETLRESLPCSPPSDDANSDFEFLEESLIPFEPFRDLCKRRFLWYYESYLSAIEKARKEVQDGQFFARMPFEGDGNEMEGKFNYTELEKRLKLIRKTLDSETAHWATEGLLSQERESGVAANLQRQFEQVVEAYKKDQSVTLDIELEEKNPFVWNITYFGRPMTNLDGGLFRIKLHFSPRFPEEQPRAKFETSLFHHRIGLDGTPCYTPKRPEDVKSHIESIIEALEEESPPYDPRTLVNLEAGKLFWGSIDDKKTYHRRLRRSVQSSMEILLALTNCSALWVQSKQLNPIPTLSHFISAIAKQGVYQEILRPIIITLAGPEVCFHIQARFSILFHNIDLVEMRWFDSDWLEELII</sequence>